<dbReference type="PROSITE" id="PS00092">
    <property type="entry name" value="N6_MTASE"/>
    <property type="match status" value="1"/>
</dbReference>
<dbReference type="PANTHER" id="PTHR33841">
    <property type="entry name" value="DNA METHYLTRANSFERASE YEEA-RELATED"/>
    <property type="match status" value="1"/>
</dbReference>
<dbReference type="PANTHER" id="PTHR33841:SF5">
    <property type="entry name" value="DNA METHYLASE (MODIFICATION METHYLASE) (METHYLTRANSFERASE)-RELATED"/>
    <property type="match status" value="1"/>
</dbReference>
<dbReference type="InterPro" id="IPR029063">
    <property type="entry name" value="SAM-dependent_MTases_sf"/>
</dbReference>
<evidence type="ECO:0000256" key="4">
    <source>
        <dbReference type="ARBA" id="ARBA00022747"/>
    </source>
</evidence>
<evidence type="ECO:0000313" key="10">
    <source>
        <dbReference type="Proteomes" id="UP000011585"/>
    </source>
</evidence>
<dbReference type="InterPro" id="IPR002052">
    <property type="entry name" value="DNA_methylase_N6_adenine_CS"/>
</dbReference>
<dbReference type="EMBL" id="AOHT01000006">
    <property type="protein sequence ID" value="ELY31180.1"/>
    <property type="molecule type" value="Genomic_DNA"/>
</dbReference>
<feature type="domain" description="DNA methylase adenine-specific" evidence="5">
    <location>
        <begin position="143"/>
        <end position="349"/>
    </location>
</feature>
<reference evidence="8 10" key="2">
    <citation type="journal article" date="2014" name="PLoS Genet.">
        <title>Phylogenetically driven sequencing of extremely halophilic archaea reveals strategies for static and dynamic osmo-response.</title>
        <authorList>
            <person name="Becker E.A."/>
            <person name="Seitzer P.M."/>
            <person name="Tritt A."/>
            <person name="Larsen D."/>
            <person name="Krusor M."/>
            <person name="Yao A.I."/>
            <person name="Wu D."/>
            <person name="Madern D."/>
            <person name="Eisen J.A."/>
            <person name="Darling A.E."/>
            <person name="Facciotti M.T."/>
        </authorList>
    </citation>
    <scope>NUCLEOTIDE SEQUENCE [LARGE SCALE GENOMIC DNA]</scope>
    <source>
        <strain evidence="8 10">DSM 11551</strain>
    </source>
</reference>
<evidence type="ECO:0000313" key="7">
    <source>
        <dbReference type="EMBL" id="ADQ66460.1"/>
    </source>
</evidence>
<name>E4NPA5_HALBP</name>
<evidence type="ECO:0000313" key="8">
    <source>
        <dbReference type="EMBL" id="ELY31180.1"/>
    </source>
</evidence>
<dbReference type="GO" id="GO:0009007">
    <property type="term" value="F:site-specific DNA-methyltransferase (adenine-specific) activity"/>
    <property type="evidence" value="ECO:0007669"/>
    <property type="project" value="UniProtKB-EC"/>
</dbReference>
<dbReference type="PATRIC" id="fig|469382.19.peg.358"/>
<dbReference type="InterPro" id="IPR050953">
    <property type="entry name" value="N4_N6_ade-DNA_methylase"/>
</dbReference>
<keyword evidence="9" id="KW-1185">Reference proteome</keyword>
<sequence length="719" mass="81350">MNKAVTLLSAIEDTGEQIYTAITDAPPRLQNDIDSWVDLHGLTRLDEPLKVLARQASLNLLLKSTLYEHYQKNTPNTSFNELDASDAREAFQTARESTGDIAFTEYLLDELAWITSAEDLSSVLDARQYLLNSDNPAETIGKLFEQITPQESRRKLGQFRTPPEIADIMATWCVQESTDTVLDPGVGAGALSAPAYKRKLKLSSDASLATMHGIDLNELALVMGATTLRLLDHGGPHNLQTGDFLELSPEDIDAEVDAVISNPPYSRHHELSEEYKTRVNTQIEQELGCDVSALSPMYAYFYFHAEKFLSPGGRASYITPSEFLETNYGESLKQYLTNEFNLNALVLFDRDEDSVFSEAMTTSLVSFLEMPDGGVKNDFIRFIRVDDYPGKDVLLEAITNGVEGETDWGFVNVVRQAELEPEDKWTTFFDPIDLDTSQLTPLEELATVNRGIATGANSFFCLSQQEVDEWGIEKKYLSPLVRNSRSVPTYDYRKEDWEKQRSKGDEIWLLYHLEKVSCNLSTYQKQRETKGNARLSDYVQGETENGNREYPNIVDYLKYGMSKNVEAHDSYLARNRDPWYVVDRRDPAPILVTYMSRGGCRFILNETESRNLNNLHSIYLNVDLDTDEMKSLLAYLNSGFADDVVRRSGRTYSTGMDKIEPNELQSVPVLDPRDLSNETVDSLARAFDELREIAREEGNNPDPVITKIDQILERELQQG</sequence>
<gene>
    <name evidence="7" type="ordered locus">Hbor_08640</name>
    <name evidence="8" type="ORF">C499_01850</name>
</gene>
<evidence type="ECO:0000256" key="1">
    <source>
        <dbReference type="ARBA" id="ARBA00022603"/>
    </source>
</evidence>
<dbReference type="AlphaFoldDB" id="E4NPA5"/>
<evidence type="ECO:0000313" key="9">
    <source>
        <dbReference type="Proteomes" id="UP000006663"/>
    </source>
</evidence>
<evidence type="ECO:0000256" key="2">
    <source>
        <dbReference type="ARBA" id="ARBA00022679"/>
    </source>
</evidence>
<keyword evidence="1 7" id="KW-0489">Methyltransferase</keyword>
<dbReference type="GO" id="GO:0003677">
    <property type="term" value="F:DNA binding"/>
    <property type="evidence" value="ECO:0007669"/>
    <property type="project" value="InterPro"/>
</dbReference>
<dbReference type="Gene3D" id="3.40.50.150">
    <property type="entry name" value="Vaccinia Virus protein VP39"/>
    <property type="match status" value="1"/>
</dbReference>
<dbReference type="Proteomes" id="UP000011585">
    <property type="component" value="Unassembled WGS sequence"/>
</dbReference>
<accession>E4NPA5</accession>
<dbReference type="InterPro" id="IPR003356">
    <property type="entry name" value="DNA_methylase_A-5"/>
</dbReference>
<dbReference type="Proteomes" id="UP000006663">
    <property type="component" value="Chromosome"/>
</dbReference>
<proteinExistence type="predicted"/>
<evidence type="ECO:0000259" key="6">
    <source>
        <dbReference type="Pfam" id="PF22837"/>
    </source>
</evidence>
<dbReference type="EMBL" id="CP001690">
    <property type="protein sequence ID" value="ADQ66460.1"/>
    <property type="molecule type" value="Genomic_DNA"/>
</dbReference>
<protein>
    <submittedName>
        <fullName evidence="7 8">type I restriction-modification system methyltransferase subunit</fullName>
    </submittedName>
</protein>
<dbReference type="RefSeq" id="WP_006053685.1">
    <property type="nucleotide sequence ID" value="NC_014729.1"/>
</dbReference>
<keyword evidence="2 8" id="KW-0808">Transferase</keyword>
<evidence type="ECO:0000259" key="5">
    <source>
        <dbReference type="Pfam" id="PF02384"/>
    </source>
</evidence>
<organism evidence="7 9">
    <name type="scientific">Halogeometricum borinquense (strain ATCC 700274 / DSM 11551 / JCM 10706 / KCTC 4070 / PR3)</name>
    <dbReference type="NCBI Taxonomy" id="469382"/>
    <lineage>
        <taxon>Archaea</taxon>
        <taxon>Methanobacteriati</taxon>
        <taxon>Methanobacteriota</taxon>
        <taxon>Stenosarchaea group</taxon>
        <taxon>Halobacteria</taxon>
        <taxon>Halobacteriales</taxon>
        <taxon>Haloferacaceae</taxon>
        <taxon>Halogeometricum</taxon>
    </lineage>
</organism>
<reference evidence="7 9" key="1">
    <citation type="journal article" date="2009" name="Stand. Genomic Sci.">
        <title>Complete genome sequence of Halogeometricum borinquense type strain (PR3).</title>
        <authorList>
            <person name="Malfatti S."/>
            <person name="Tindall B.J."/>
            <person name="Schneider S."/>
            <person name="Fahnrich R."/>
            <person name="Lapidus A."/>
            <person name="Labuttii K."/>
            <person name="Copeland A."/>
            <person name="Glavina Del Rio T."/>
            <person name="Nolan M."/>
            <person name="Chen F."/>
            <person name="Lucas S."/>
            <person name="Tice H."/>
            <person name="Cheng J.F."/>
            <person name="Bruce D."/>
            <person name="Goodwin L."/>
            <person name="Pitluck S."/>
            <person name="Anderson I."/>
            <person name="Pati A."/>
            <person name="Ivanova N."/>
            <person name="Mavromatis K."/>
            <person name="Chen A."/>
            <person name="Palaniappan K."/>
            <person name="D'haeseleer P."/>
            <person name="Goker M."/>
            <person name="Bristow J."/>
            <person name="Eisen J.A."/>
            <person name="Markowitz V."/>
            <person name="Hugenholtz P."/>
            <person name="Kyrpides N.C."/>
            <person name="Klenk H.P."/>
            <person name="Chain P."/>
        </authorList>
    </citation>
    <scope>NUCLEOTIDE SEQUENCE [LARGE SCALE GENOMIC DNA]</scope>
    <source>
        <strain evidence="9">ATCC 700274 / DSM 11551 / JCM 10706 / KCTC 4070 / PR3</strain>
        <strain evidence="7">PR 3</strain>
    </source>
</reference>
<dbReference type="Pfam" id="PF02384">
    <property type="entry name" value="N6_Mtase"/>
    <property type="match status" value="1"/>
</dbReference>
<dbReference type="CDD" id="cd02440">
    <property type="entry name" value="AdoMet_MTases"/>
    <property type="match status" value="1"/>
</dbReference>
<dbReference type="STRING" id="469382.Hbor_08640"/>
<dbReference type="GO" id="GO:0032259">
    <property type="term" value="P:methylation"/>
    <property type="evidence" value="ECO:0007669"/>
    <property type="project" value="UniProtKB-KW"/>
</dbReference>
<dbReference type="GO" id="GO:0008170">
    <property type="term" value="F:N-methyltransferase activity"/>
    <property type="evidence" value="ECO:0007669"/>
    <property type="project" value="InterPro"/>
</dbReference>
<dbReference type="GeneID" id="9992684"/>
<dbReference type="GO" id="GO:0009307">
    <property type="term" value="P:DNA restriction-modification system"/>
    <property type="evidence" value="ECO:0007669"/>
    <property type="project" value="UniProtKB-KW"/>
</dbReference>
<dbReference type="HOGENOM" id="CLU_020255_0_0_2"/>
<dbReference type="SUPFAM" id="SSF53335">
    <property type="entry name" value="S-adenosyl-L-methionine-dependent methyltransferases"/>
    <property type="match status" value="1"/>
</dbReference>
<dbReference type="Pfam" id="PF22837">
    <property type="entry name" value="M_Eco57I_C"/>
    <property type="match status" value="1"/>
</dbReference>
<dbReference type="KEGG" id="hbo:Hbor_08640"/>
<keyword evidence="3" id="KW-0949">S-adenosyl-L-methionine</keyword>
<dbReference type="PRINTS" id="PR00507">
    <property type="entry name" value="N12N6MTFRASE"/>
</dbReference>
<dbReference type="REBASE" id="29150">
    <property type="entry name" value="M.Hbo11551ORF8640P"/>
</dbReference>
<dbReference type="InterPro" id="IPR054520">
    <property type="entry name" value="M_Eco57I_C"/>
</dbReference>
<dbReference type="OrthoDB" id="97437at2157"/>
<keyword evidence="4" id="KW-0680">Restriction system</keyword>
<dbReference type="eggNOG" id="arCOG02636">
    <property type="taxonomic scope" value="Archaea"/>
</dbReference>
<feature type="domain" description="Type II methyltransferase M.Eco57I C-terminal" evidence="6">
    <location>
        <begin position="512"/>
        <end position="695"/>
    </location>
</feature>
<evidence type="ECO:0000256" key="3">
    <source>
        <dbReference type="ARBA" id="ARBA00022691"/>
    </source>
</evidence>